<keyword evidence="2" id="KW-0812">Transmembrane</keyword>
<reference evidence="3" key="1">
    <citation type="submission" date="2008-01" db="EMBL/GenBank/DDBJ databases">
        <title>Complete sequence of chromosome of Caulobacter sp. K31.</title>
        <authorList>
            <consortium name="US DOE Joint Genome Institute"/>
            <person name="Copeland A."/>
            <person name="Lucas S."/>
            <person name="Lapidus A."/>
            <person name="Barry K."/>
            <person name="Glavina del Rio T."/>
            <person name="Dalin E."/>
            <person name="Tice H."/>
            <person name="Pitluck S."/>
            <person name="Bruce D."/>
            <person name="Goodwin L."/>
            <person name="Thompson L.S."/>
            <person name="Brettin T."/>
            <person name="Detter J.C."/>
            <person name="Han C."/>
            <person name="Schmutz J."/>
            <person name="Larimer F."/>
            <person name="Land M."/>
            <person name="Hauser L."/>
            <person name="Kyrpides N."/>
            <person name="Kim E."/>
            <person name="Stephens C."/>
            <person name="Richardson P."/>
        </authorList>
    </citation>
    <scope>NUCLEOTIDE SEQUENCE [LARGE SCALE GENOMIC DNA]</scope>
    <source>
        <strain evidence="3">K31</strain>
    </source>
</reference>
<evidence type="ECO:0000256" key="1">
    <source>
        <dbReference type="SAM" id="MobiDB-lite"/>
    </source>
</evidence>
<dbReference type="AlphaFoldDB" id="B0SZF6"/>
<feature type="transmembrane region" description="Helical" evidence="2">
    <location>
        <begin position="117"/>
        <end position="138"/>
    </location>
</feature>
<protein>
    <submittedName>
        <fullName evidence="3">Uncharacterized protein</fullName>
    </submittedName>
</protein>
<feature type="transmembrane region" description="Helical" evidence="2">
    <location>
        <begin position="27"/>
        <end position="49"/>
    </location>
</feature>
<dbReference type="HOGENOM" id="CLU_1703376_0_0_5"/>
<feature type="compositionally biased region" description="Low complexity" evidence="1">
    <location>
        <begin position="89"/>
        <end position="108"/>
    </location>
</feature>
<name>B0SZF6_CAUSK</name>
<dbReference type="STRING" id="366602.Caul_4365"/>
<evidence type="ECO:0000256" key="2">
    <source>
        <dbReference type="SAM" id="Phobius"/>
    </source>
</evidence>
<sequence>MSNPNPAAARKGARPLMTPRMLRDLHLYLAVFFAPSILFFALTGALQLFGLHEARGAGYAPPAVIEKLAQVHIHQRYVAKPSRPRPATAVQPAEGAASAPAANSAPPKAQEKEPSTLAIQIFFLGTALGLTLASLLGLWIGLTQGRLRKVSAVLAALGTVLPILLVAFQ</sequence>
<dbReference type="OrthoDB" id="118706at2"/>
<gene>
    <name evidence="3" type="ordered locus">Caul_4365</name>
</gene>
<evidence type="ECO:0000313" key="3">
    <source>
        <dbReference type="EMBL" id="ABZ73485.1"/>
    </source>
</evidence>
<dbReference type="eggNOG" id="ENOG5032VCA">
    <property type="taxonomic scope" value="Bacteria"/>
</dbReference>
<feature type="region of interest" description="Disordered" evidence="1">
    <location>
        <begin position="80"/>
        <end position="109"/>
    </location>
</feature>
<dbReference type="EMBL" id="CP000927">
    <property type="protein sequence ID" value="ABZ73485.1"/>
    <property type="molecule type" value="Genomic_DNA"/>
</dbReference>
<dbReference type="KEGG" id="cak:Caul_4365"/>
<feature type="transmembrane region" description="Helical" evidence="2">
    <location>
        <begin position="150"/>
        <end position="168"/>
    </location>
</feature>
<organism evidence="3">
    <name type="scientific">Caulobacter sp. (strain K31)</name>
    <dbReference type="NCBI Taxonomy" id="366602"/>
    <lineage>
        <taxon>Bacteria</taxon>
        <taxon>Pseudomonadati</taxon>
        <taxon>Pseudomonadota</taxon>
        <taxon>Alphaproteobacteria</taxon>
        <taxon>Caulobacterales</taxon>
        <taxon>Caulobacteraceae</taxon>
        <taxon>Caulobacter</taxon>
    </lineage>
</organism>
<keyword evidence="2" id="KW-1133">Transmembrane helix</keyword>
<accession>B0SZF6</accession>
<proteinExistence type="predicted"/>
<keyword evidence="2" id="KW-0472">Membrane</keyword>